<dbReference type="GO" id="GO:0004791">
    <property type="term" value="F:thioredoxin-disulfide reductase (NADPH) activity"/>
    <property type="evidence" value="ECO:0007669"/>
    <property type="project" value="UniProtKB-EC"/>
</dbReference>
<evidence type="ECO:0000259" key="4">
    <source>
        <dbReference type="PROSITE" id="PS50042"/>
    </source>
</evidence>
<evidence type="ECO:0000256" key="2">
    <source>
        <dbReference type="ARBA" id="ARBA00023002"/>
    </source>
</evidence>
<dbReference type="InterPro" id="IPR018490">
    <property type="entry name" value="cNMP-bd_dom_sf"/>
</dbReference>
<dbReference type="InterPro" id="IPR000595">
    <property type="entry name" value="cNMP-bd_dom"/>
</dbReference>
<dbReference type="PRINTS" id="PR00368">
    <property type="entry name" value="FADPNR"/>
</dbReference>
<reference evidence="5" key="1">
    <citation type="submission" date="2023-03" db="EMBL/GenBank/DDBJ databases">
        <title>Actinoallomurus iriomotensis NBRC 103681.</title>
        <authorList>
            <person name="Ichikawa N."/>
            <person name="Sato H."/>
            <person name="Tonouchi N."/>
        </authorList>
    </citation>
    <scope>NUCLEOTIDE SEQUENCE</scope>
    <source>
        <strain evidence="5">NBRC 103681</strain>
    </source>
</reference>
<keyword evidence="2" id="KW-0560">Oxidoreductase</keyword>
<dbReference type="InterPro" id="IPR050097">
    <property type="entry name" value="Ferredoxin-NADP_redctase_2"/>
</dbReference>
<dbReference type="Pfam" id="PF07992">
    <property type="entry name" value="Pyr_redox_2"/>
    <property type="match status" value="1"/>
</dbReference>
<dbReference type="PRINTS" id="PR00469">
    <property type="entry name" value="PNDRDTASEII"/>
</dbReference>
<dbReference type="Proteomes" id="UP001165135">
    <property type="component" value="Unassembled WGS sequence"/>
</dbReference>
<evidence type="ECO:0000313" key="6">
    <source>
        <dbReference type="Proteomes" id="UP001165135"/>
    </source>
</evidence>
<dbReference type="SUPFAM" id="SSF51905">
    <property type="entry name" value="FAD/NAD(P)-binding domain"/>
    <property type="match status" value="1"/>
</dbReference>
<comment type="caution">
    <text evidence="5">The sequence shown here is derived from an EMBL/GenBank/DDBJ whole genome shotgun (WGS) entry which is preliminary data.</text>
</comment>
<protein>
    <submittedName>
        <fullName evidence="5">Thioredoxin reductase</fullName>
    </submittedName>
</protein>
<evidence type="ECO:0000256" key="3">
    <source>
        <dbReference type="ARBA" id="ARBA00048132"/>
    </source>
</evidence>
<dbReference type="InterPro" id="IPR023753">
    <property type="entry name" value="FAD/NAD-binding_dom"/>
</dbReference>
<evidence type="ECO:0000313" key="5">
    <source>
        <dbReference type="EMBL" id="GLY75230.1"/>
    </source>
</evidence>
<dbReference type="SMART" id="SM00100">
    <property type="entry name" value="cNMP"/>
    <property type="match status" value="1"/>
</dbReference>
<gene>
    <name evidence="5" type="primary">trxB</name>
    <name evidence="5" type="ORF">Airi01_034970</name>
</gene>
<dbReference type="CDD" id="cd00038">
    <property type="entry name" value="CAP_ED"/>
    <property type="match status" value="1"/>
</dbReference>
<dbReference type="EMBL" id="BSTJ01000003">
    <property type="protein sequence ID" value="GLY75230.1"/>
    <property type="molecule type" value="Genomic_DNA"/>
</dbReference>
<dbReference type="InterPro" id="IPR036188">
    <property type="entry name" value="FAD/NAD-bd_sf"/>
</dbReference>
<dbReference type="InterPro" id="IPR014710">
    <property type="entry name" value="RmlC-like_jellyroll"/>
</dbReference>
<feature type="domain" description="Cyclic nucleotide-binding" evidence="4">
    <location>
        <begin position="35"/>
        <end position="141"/>
    </location>
</feature>
<dbReference type="AlphaFoldDB" id="A0A9W6VNZ8"/>
<comment type="catalytic activity">
    <reaction evidence="3">
        <text>[thioredoxin]-dithiol + NADP(+) = [thioredoxin]-disulfide + NADPH + H(+)</text>
        <dbReference type="Rhea" id="RHEA:20345"/>
        <dbReference type="Rhea" id="RHEA-COMP:10698"/>
        <dbReference type="Rhea" id="RHEA-COMP:10700"/>
        <dbReference type="ChEBI" id="CHEBI:15378"/>
        <dbReference type="ChEBI" id="CHEBI:29950"/>
        <dbReference type="ChEBI" id="CHEBI:50058"/>
        <dbReference type="ChEBI" id="CHEBI:57783"/>
        <dbReference type="ChEBI" id="CHEBI:58349"/>
        <dbReference type="EC" id="1.8.1.9"/>
    </reaction>
</comment>
<dbReference type="SUPFAM" id="SSF51206">
    <property type="entry name" value="cAMP-binding domain-like"/>
    <property type="match status" value="1"/>
</dbReference>
<sequence>MSAVPATDERTRYSSHRADAVDTQAWPVFDEEGRRLLESVGQVIHPEPGEVLWDAGDAYDLYLVLAGEVRLVDRRDDRVVFVVEAGDFVGELGMLMGQPAFLAGVAMAKSALLRVRVEDLSRLVATSAELGDVLLSAFDARRRLLTRAGEGGLVVAGDDDPDLHRLREFAERNHIPYRTVLRSDPSAWAEVAGQCALPEKGTAVVTGRRRILTEPTTRDLATAIGLDLCGLSDQARCDLLIVGAGPAGLAAAVYGASEGLDVVIVEDVALGGQAGTSSRIENYLGFPRGVAGSELARLAMLQAVKFGARLVSPRSVTELSRSPDGFRVRLDDQSDVTARAVVIASGVRYRRLESTPGVTEFEGRGVHYAATELEARACVGRNAVVVGGGNSAGQAALFLTQQADQVHVLIRRDDLSETMSSYLAQRLTHHERITVHPRSQLTSVAGEDRLTKLTWRDGRSGQDVRIEAGGVFLMIGAVPRTTWLHDVGVELDDKGFVMTREAFATSVEGLFAVGDVRAGSVKRVASAVGEGSVVVSAVHAYLEGRMAAAVT</sequence>
<keyword evidence="1" id="KW-0285">Flavoprotein</keyword>
<proteinExistence type="predicted"/>
<organism evidence="5 6">
    <name type="scientific">Actinoallomurus iriomotensis</name>
    <dbReference type="NCBI Taxonomy" id="478107"/>
    <lineage>
        <taxon>Bacteria</taxon>
        <taxon>Bacillati</taxon>
        <taxon>Actinomycetota</taxon>
        <taxon>Actinomycetes</taxon>
        <taxon>Streptosporangiales</taxon>
        <taxon>Thermomonosporaceae</taxon>
        <taxon>Actinoallomurus</taxon>
    </lineage>
</organism>
<dbReference type="Pfam" id="PF00027">
    <property type="entry name" value="cNMP_binding"/>
    <property type="match status" value="1"/>
</dbReference>
<dbReference type="Gene3D" id="3.50.50.60">
    <property type="entry name" value="FAD/NAD(P)-binding domain"/>
    <property type="match status" value="2"/>
</dbReference>
<dbReference type="Gene3D" id="2.60.120.10">
    <property type="entry name" value="Jelly Rolls"/>
    <property type="match status" value="1"/>
</dbReference>
<evidence type="ECO:0000256" key="1">
    <source>
        <dbReference type="ARBA" id="ARBA00022630"/>
    </source>
</evidence>
<accession>A0A9W6VNZ8</accession>
<dbReference type="PROSITE" id="PS50042">
    <property type="entry name" value="CNMP_BINDING_3"/>
    <property type="match status" value="1"/>
</dbReference>
<name>A0A9W6VNZ8_9ACTN</name>
<dbReference type="PANTHER" id="PTHR48105">
    <property type="entry name" value="THIOREDOXIN REDUCTASE 1-RELATED-RELATED"/>
    <property type="match status" value="1"/>
</dbReference>
<dbReference type="RefSeq" id="WP_285621941.1">
    <property type="nucleotide sequence ID" value="NZ_BSTJ01000003.1"/>
</dbReference>